<keyword evidence="1" id="KW-0472">Membrane</keyword>
<feature type="transmembrane region" description="Helical" evidence="1">
    <location>
        <begin position="38"/>
        <end position="56"/>
    </location>
</feature>
<evidence type="ECO:0000313" key="3">
    <source>
        <dbReference type="Proteomes" id="UP000198943"/>
    </source>
</evidence>
<sequence length="199" mass="22453">MDQQIDKKERDIWEYIIPGGLLFLSYVLLYYLPQAESWKFWVVFVISVFVFCVGYFRLLESLPKATSQTGSAIKTLIPMILGMGMFIFGLHYVYIDNGSIKSLAAVTLLLIESMVMCGAVSSSDTGTGQLPRALFWVLIVGMAVAGVWFFVQEITAETQDSYGRVEVATMLWIAAGAWWYSMPVDLDSTTNIRRKKNKK</sequence>
<keyword evidence="1" id="KW-0812">Transmembrane</keyword>
<keyword evidence="1" id="KW-1133">Transmembrane helix</keyword>
<dbReference type="Proteomes" id="UP000198943">
    <property type="component" value="Unassembled WGS sequence"/>
</dbReference>
<evidence type="ECO:0000313" key="2">
    <source>
        <dbReference type="EMBL" id="SDC65444.1"/>
    </source>
</evidence>
<dbReference type="AlphaFoldDB" id="A0A1G6NDB5"/>
<dbReference type="EMBL" id="FMYW01000013">
    <property type="protein sequence ID" value="SDC65444.1"/>
    <property type="molecule type" value="Genomic_DNA"/>
</dbReference>
<gene>
    <name evidence="2" type="ORF">SAMN04487864_11326</name>
</gene>
<evidence type="ECO:0000256" key="1">
    <source>
        <dbReference type="SAM" id="Phobius"/>
    </source>
</evidence>
<feature type="transmembrane region" description="Helical" evidence="1">
    <location>
        <begin position="100"/>
        <end position="121"/>
    </location>
</feature>
<feature type="transmembrane region" description="Helical" evidence="1">
    <location>
        <begin position="76"/>
        <end position="94"/>
    </location>
</feature>
<proteinExistence type="predicted"/>
<organism evidence="2 3">
    <name type="scientific">Succiniclasticum ruminis</name>
    <dbReference type="NCBI Taxonomy" id="40841"/>
    <lineage>
        <taxon>Bacteria</taxon>
        <taxon>Bacillati</taxon>
        <taxon>Bacillota</taxon>
        <taxon>Negativicutes</taxon>
        <taxon>Acidaminococcales</taxon>
        <taxon>Acidaminococcaceae</taxon>
        <taxon>Succiniclasticum</taxon>
    </lineage>
</organism>
<feature type="transmembrane region" description="Helical" evidence="1">
    <location>
        <begin position="171"/>
        <end position="189"/>
    </location>
</feature>
<feature type="transmembrane region" description="Helical" evidence="1">
    <location>
        <begin position="12"/>
        <end position="32"/>
    </location>
</feature>
<keyword evidence="3" id="KW-1185">Reference proteome</keyword>
<protein>
    <submittedName>
        <fullName evidence="2">Uncharacterized protein</fullName>
    </submittedName>
</protein>
<name>A0A1G6NDB5_9FIRM</name>
<dbReference type="RefSeq" id="WP_093730883.1">
    <property type="nucleotide sequence ID" value="NZ_FMYW01000013.1"/>
</dbReference>
<accession>A0A1G6NDB5</accession>
<reference evidence="3" key="1">
    <citation type="submission" date="2016-10" db="EMBL/GenBank/DDBJ databases">
        <authorList>
            <person name="Varghese N."/>
            <person name="Submissions S."/>
        </authorList>
    </citation>
    <scope>NUCLEOTIDE SEQUENCE [LARGE SCALE GENOMIC DNA]</scope>
    <source>
        <strain evidence="3">DSM 11005</strain>
    </source>
</reference>
<dbReference type="OrthoDB" id="1817795at2"/>
<feature type="transmembrane region" description="Helical" evidence="1">
    <location>
        <begin position="133"/>
        <end position="151"/>
    </location>
</feature>